<evidence type="ECO:0000256" key="6">
    <source>
        <dbReference type="SAM" id="SignalP"/>
    </source>
</evidence>
<dbReference type="Pfam" id="PF00759">
    <property type="entry name" value="Glyco_hydro_9"/>
    <property type="match status" value="1"/>
</dbReference>
<dbReference type="Gene3D" id="2.60.40.710">
    <property type="entry name" value="Endoglucanase-like"/>
    <property type="match status" value="2"/>
</dbReference>
<dbReference type="SUPFAM" id="SSF63446">
    <property type="entry name" value="Type I dockerin domain"/>
    <property type="match status" value="1"/>
</dbReference>
<evidence type="ECO:0000256" key="5">
    <source>
        <dbReference type="SAM" id="MobiDB-lite"/>
    </source>
</evidence>
<feature type="compositionally biased region" description="Low complexity" evidence="5">
    <location>
        <begin position="703"/>
        <end position="717"/>
    </location>
</feature>
<dbReference type="SMART" id="SM01067">
    <property type="entry name" value="CBM_3"/>
    <property type="match status" value="2"/>
</dbReference>
<dbReference type="SUPFAM" id="SSF49384">
    <property type="entry name" value="Carbohydrate-binding domain"/>
    <property type="match status" value="2"/>
</dbReference>
<dbReference type="InterPro" id="IPR036439">
    <property type="entry name" value="Dockerin_dom_sf"/>
</dbReference>
<evidence type="ECO:0000313" key="9">
    <source>
        <dbReference type="EMBL" id="CAI94607.1"/>
    </source>
</evidence>
<dbReference type="SUPFAM" id="SSF48208">
    <property type="entry name" value="Six-hairpin glycosidases"/>
    <property type="match status" value="1"/>
</dbReference>
<dbReference type="GO" id="GO:0030248">
    <property type="term" value="F:cellulose binding"/>
    <property type="evidence" value="ECO:0007669"/>
    <property type="project" value="InterPro"/>
</dbReference>
<feature type="domain" description="CBM3" evidence="7">
    <location>
        <begin position="539"/>
        <end position="699"/>
    </location>
</feature>
<dbReference type="PROSITE" id="PS51766">
    <property type="entry name" value="DOCKERIN"/>
    <property type="match status" value="1"/>
</dbReference>
<dbReference type="Gene3D" id="1.10.1330.10">
    <property type="entry name" value="Dockerin domain"/>
    <property type="match status" value="1"/>
</dbReference>
<dbReference type="Pfam" id="PF00942">
    <property type="entry name" value="CBM_3"/>
    <property type="match status" value="2"/>
</dbReference>
<keyword evidence="2" id="KW-0119">Carbohydrate metabolism</keyword>
<dbReference type="InterPro" id="IPR008965">
    <property type="entry name" value="CBM2/CBM3_carb-bd_dom_sf"/>
</dbReference>
<evidence type="ECO:0000259" key="7">
    <source>
        <dbReference type="PROSITE" id="PS51172"/>
    </source>
</evidence>
<evidence type="ECO:0000256" key="3">
    <source>
        <dbReference type="ARBA" id="ARBA00023295"/>
    </source>
</evidence>
<dbReference type="CDD" id="cd14256">
    <property type="entry name" value="Dockerin_I"/>
    <property type="match status" value="1"/>
</dbReference>
<dbReference type="InterPro" id="IPR001956">
    <property type="entry name" value="CBM3"/>
</dbReference>
<dbReference type="Pfam" id="PF00404">
    <property type="entry name" value="Dockerin_1"/>
    <property type="match status" value="1"/>
</dbReference>
<feature type="region of interest" description="Disordered" evidence="5">
    <location>
        <begin position="698"/>
        <end position="720"/>
    </location>
</feature>
<dbReference type="PANTHER" id="PTHR22298">
    <property type="entry name" value="ENDO-1,4-BETA-GLUCANASE"/>
    <property type="match status" value="1"/>
</dbReference>
<dbReference type="InterPro" id="IPR002105">
    <property type="entry name" value="Dockerin_1_rpt"/>
</dbReference>
<sequence>MVMKKGSKIRKVQAVFLAICIFGTLFTAPAYSETTTTDATTVNDYNFAKALQMSLYFYDAEKCGRGITDGRLEWRGDCHLEDEAVPLIPMESKESPGTNMSQAFIDKYREFLDPDNNGTLDQGGGMHDAGDHVKFGLPQGYAASTLEWGFYEFRQAFIDKGLEDHMIEILRWFTDYFLKSTYMDADGNVIAFCYQVGNGDVDHSYWGPPELQQQVRPAFFATSENPAADQCANVSAALSISYLNFKDSDKEYAEKCLTTAKALYEFAKKYRGTGYSGGYYGSAYDDDEMSWAAVWLNIATGNKQYIDDIVSVKDGKYTGYMKKIIVNEQNHWQNIWVHSWDVVWGGVFAKLAPITNTDRDWYIFRWNNEYWASIQHENASDTAYLKPSPAGFKVVNTWGSARYNCAAQLCCLVYRKYTGREDFSEWAKGQMEYIMGNNPLNRCYIVGYAENSAKHPHHRAAHGSKTNSMEVPTEHRHTLWGALVGGPDAEDVHEDITTDYVYNEVAIDYNAGFVGALAGLCTYFGQDQEILKDFPPKEDPVDVYYTEAMLEQENKERTQVTIKLYNESVHPPHREGDMKVRYYFDIDEMLDAGQTVDDVELQIMYDENDSSYGGPIKYSGPFKWDDTGVYYVEFDWSDYEVYGTRNIQFALIGAQDSNYKFHWDPTNDWSRQGITEEFVKSKYIPVYNNGELVFGSEPPKGVATPTATPDPNATPTPQEKPSLKVMYKYGYADDGIEGVGDVKGIIKVLNNGKKPVDLSTVSIRYWYTKDSNSSQDYVFDYIKVDAEKVEGNFVEISKPVDTADSYFDISFKDGAGVIGPGSDSGEIQFRISQQGLPYSLSNDYSFNADAEGYIENSKITVYVNSELVYGIEPDGVTTPTPTPAQYVYGDVNGDGSLNSIDFGVMRKYLLGMIKEFSYENGLKAGDVDGNGMFNSLDFAYMRQYMLGIISKFPVQK</sequence>
<evidence type="ECO:0000256" key="2">
    <source>
        <dbReference type="ARBA" id="ARBA00023277"/>
    </source>
</evidence>
<dbReference type="InterPro" id="IPR036966">
    <property type="entry name" value="CBM3_sf"/>
</dbReference>
<dbReference type="InterPro" id="IPR016134">
    <property type="entry name" value="Dockerin_dom"/>
</dbReference>
<dbReference type="InterPro" id="IPR001701">
    <property type="entry name" value="Glyco_hydro_9"/>
</dbReference>
<dbReference type="Gene3D" id="1.50.10.10">
    <property type="match status" value="1"/>
</dbReference>
<dbReference type="GO" id="GO:0000272">
    <property type="term" value="P:polysaccharide catabolic process"/>
    <property type="evidence" value="ECO:0007669"/>
    <property type="project" value="UniProtKB-KW"/>
</dbReference>
<dbReference type="InterPro" id="IPR012341">
    <property type="entry name" value="6hp_glycosidase-like_sf"/>
</dbReference>
<dbReference type="InterPro" id="IPR008928">
    <property type="entry name" value="6-hairpin_glycosidase_sf"/>
</dbReference>
<dbReference type="EMBL" id="AJ969241">
    <property type="protein sequence ID" value="CAI94607.1"/>
    <property type="molecule type" value="Genomic_DNA"/>
</dbReference>
<accession>Q50HR0</accession>
<feature type="chain" id="PRO_5038609646" evidence="6">
    <location>
        <begin position="33"/>
        <end position="956"/>
    </location>
</feature>
<dbReference type="InterPro" id="IPR018247">
    <property type="entry name" value="EF_Hand_1_Ca_BS"/>
</dbReference>
<organism evidence="9">
    <name type="scientific">Acetivibrio cellulolyticus</name>
    <dbReference type="NCBI Taxonomy" id="35830"/>
    <lineage>
        <taxon>Bacteria</taxon>
        <taxon>Bacillati</taxon>
        <taxon>Bacillota</taxon>
        <taxon>Clostridia</taxon>
        <taxon>Eubacteriales</taxon>
        <taxon>Oscillospiraceae</taxon>
        <taxon>Acetivibrio</taxon>
    </lineage>
</organism>
<dbReference type="PROSITE" id="PS51172">
    <property type="entry name" value="CBM3"/>
    <property type="match status" value="2"/>
</dbReference>
<proteinExistence type="predicted"/>
<name>Q50HR0_9FIRM</name>
<feature type="signal peptide" evidence="6">
    <location>
        <begin position="1"/>
        <end position="32"/>
    </location>
</feature>
<evidence type="ECO:0000259" key="8">
    <source>
        <dbReference type="PROSITE" id="PS51766"/>
    </source>
</evidence>
<keyword evidence="6" id="KW-0732">Signal</keyword>
<keyword evidence="3" id="KW-0326">Glycosidase</keyword>
<dbReference type="PROSITE" id="PS00018">
    <property type="entry name" value="EF_HAND_1"/>
    <property type="match status" value="1"/>
</dbReference>
<evidence type="ECO:0000256" key="4">
    <source>
        <dbReference type="ARBA" id="ARBA00023326"/>
    </source>
</evidence>
<gene>
    <name evidence="9" type="primary">cel9B</name>
</gene>
<feature type="domain" description="CBM3" evidence="7">
    <location>
        <begin position="722"/>
        <end position="874"/>
    </location>
</feature>
<evidence type="ECO:0000256" key="1">
    <source>
        <dbReference type="ARBA" id="ARBA00022801"/>
    </source>
</evidence>
<keyword evidence="4" id="KW-0624">Polysaccharide degradation</keyword>
<dbReference type="GO" id="GO:0004553">
    <property type="term" value="F:hydrolase activity, hydrolyzing O-glycosyl compounds"/>
    <property type="evidence" value="ECO:0007669"/>
    <property type="project" value="InterPro"/>
</dbReference>
<keyword evidence="1 9" id="KW-0378">Hydrolase</keyword>
<feature type="domain" description="Dockerin" evidence="8">
    <location>
        <begin position="884"/>
        <end position="954"/>
    </location>
</feature>
<reference evidence="9" key="1">
    <citation type="journal article" date="2006" name="FEMS Microbiol. Lett.">
        <title>Novel architecture of family-9 glycoside hydrolases identified in cellulosomal enzymes of Acetivibrio cellulolyticus and Clostridium thermocellum.</title>
        <authorList>
            <person name="Jindou S."/>
            <person name="Xu Q."/>
            <person name="Kenig R."/>
            <person name="Shulman M."/>
            <person name="Shoham Y."/>
            <person name="Bayer E.A."/>
            <person name="Lamed R."/>
        </authorList>
    </citation>
    <scope>NUCLEOTIDE SEQUENCE</scope>
    <source>
        <strain evidence="9">ATCC 33288</strain>
    </source>
</reference>
<protein>
    <submittedName>
        <fullName evidence="9">Family-9 glycoside hydrolase</fullName>
    </submittedName>
</protein>
<dbReference type="AlphaFoldDB" id="Q50HR0"/>